<keyword evidence="1" id="KW-0812">Transmembrane</keyword>
<evidence type="ECO:0000256" key="1">
    <source>
        <dbReference type="SAM" id="Phobius"/>
    </source>
</evidence>
<dbReference type="AlphaFoldDB" id="A0A8H3GH80"/>
<reference evidence="2" key="1">
    <citation type="submission" date="2021-01" db="EMBL/GenBank/DDBJ databases">
        <authorList>
            <person name="Kaushik A."/>
        </authorList>
    </citation>
    <scope>NUCLEOTIDE SEQUENCE</scope>
    <source>
        <strain evidence="2">AG4-R118</strain>
    </source>
</reference>
<protein>
    <submittedName>
        <fullName evidence="2">Uncharacterized protein</fullName>
    </submittedName>
</protein>
<gene>
    <name evidence="2" type="ORF">RDB_LOCUS73439</name>
</gene>
<name>A0A8H3GH80_9AGAM</name>
<feature type="transmembrane region" description="Helical" evidence="1">
    <location>
        <begin position="107"/>
        <end position="128"/>
    </location>
</feature>
<feature type="transmembrane region" description="Helical" evidence="1">
    <location>
        <begin position="62"/>
        <end position="86"/>
    </location>
</feature>
<keyword evidence="1" id="KW-0472">Membrane</keyword>
<proteinExistence type="predicted"/>
<evidence type="ECO:0000313" key="3">
    <source>
        <dbReference type="Proteomes" id="UP000663888"/>
    </source>
</evidence>
<dbReference type="Proteomes" id="UP000663888">
    <property type="component" value="Unassembled WGS sequence"/>
</dbReference>
<evidence type="ECO:0000313" key="2">
    <source>
        <dbReference type="EMBL" id="CAE6453837.1"/>
    </source>
</evidence>
<keyword evidence="1" id="KW-1133">Transmembrane helix</keyword>
<accession>A0A8H3GH80</accession>
<sequence>MLLLRCWAIYDKKWVVWMLSGALVVAVVSGVVIIKFLLDRTIFLDNPLPNIFSGCVVVVPDYVWILYIMPLIYESTLFFLMIWRIYTLTKDCEASPLMQTLARNGMAYFATLVGLMILACIGGTIPTVKIAANASG</sequence>
<organism evidence="2 3">
    <name type="scientific">Rhizoctonia solani</name>
    <dbReference type="NCBI Taxonomy" id="456999"/>
    <lineage>
        <taxon>Eukaryota</taxon>
        <taxon>Fungi</taxon>
        <taxon>Dikarya</taxon>
        <taxon>Basidiomycota</taxon>
        <taxon>Agaricomycotina</taxon>
        <taxon>Agaricomycetes</taxon>
        <taxon>Cantharellales</taxon>
        <taxon>Ceratobasidiaceae</taxon>
        <taxon>Rhizoctonia</taxon>
    </lineage>
</organism>
<feature type="transmembrane region" description="Helical" evidence="1">
    <location>
        <begin position="14"/>
        <end position="38"/>
    </location>
</feature>
<dbReference type="EMBL" id="CAJMWX010001045">
    <property type="protein sequence ID" value="CAE6453837.1"/>
    <property type="molecule type" value="Genomic_DNA"/>
</dbReference>
<comment type="caution">
    <text evidence="2">The sequence shown here is derived from an EMBL/GenBank/DDBJ whole genome shotgun (WGS) entry which is preliminary data.</text>
</comment>